<dbReference type="STRING" id="81479.RA876_09595"/>
<dbReference type="EMBL" id="MSYM01000015">
    <property type="protein sequence ID" value="OLP05647.1"/>
    <property type="molecule type" value="Genomic_DNA"/>
</dbReference>
<dbReference type="PANTHER" id="PTHR43151">
    <property type="entry name" value="FEOA FAMILY PROTEIN"/>
    <property type="match status" value="1"/>
</dbReference>
<gene>
    <name evidence="3" type="primary">feoC</name>
    <name evidence="3" type="ORF">BLL52_3099</name>
</gene>
<evidence type="ECO:0000259" key="2">
    <source>
        <dbReference type="SMART" id="SM00899"/>
    </source>
</evidence>
<dbReference type="RefSeq" id="WP_083633977.1">
    <property type="nucleotide sequence ID" value="NZ_MSYM01000015.1"/>
</dbReference>
<evidence type="ECO:0000313" key="4">
    <source>
        <dbReference type="Proteomes" id="UP000185911"/>
    </source>
</evidence>
<dbReference type="InterPro" id="IPR038157">
    <property type="entry name" value="FeoA_core_dom"/>
</dbReference>
<sequence>MFKFSYATKAPVACLEPIDAICLGRQQHQHQHQLQHGNSAGSFPLSMAGSGTQVRIVSLKGGAGMDRRMTEMGLNIGAQVRVLQQEGSGLVVMRGESRFALGGGMAHRVMVMAA</sequence>
<comment type="caution">
    <text evidence="3">The sequence shown here is derived from an EMBL/GenBank/DDBJ whole genome shotgun (WGS) entry which is preliminary data.</text>
</comment>
<evidence type="ECO:0000313" key="3">
    <source>
        <dbReference type="EMBL" id="OLP05647.1"/>
    </source>
</evidence>
<dbReference type="InterPro" id="IPR008988">
    <property type="entry name" value="Transcriptional_repressor_C"/>
</dbReference>
<reference evidence="3 4" key="1">
    <citation type="submission" date="2017-01" db="EMBL/GenBank/DDBJ databases">
        <title>Genome sequence of Rhodoferax antarcticus ANT.BR, a psychrophilic purple nonsulfur bacterium from an Antarctic microbial mat.</title>
        <authorList>
            <person name="Baker J."/>
            <person name="Riester C."/>
            <person name="Skinner B."/>
            <person name="Newell A."/>
            <person name="Swingley W."/>
            <person name="Madigan M."/>
            <person name="Jung D."/>
            <person name="Asao M."/>
            <person name="Chen M."/>
            <person name="Loughlin P."/>
            <person name="Pan H."/>
            <person name="Lin S."/>
            <person name="Li N."/>
            <person name="Shaw J."/>
            <person name="Prado M."/>
            <person name="Sherman C."/>
            <person name="Li X."/>
            <person name="Tang J."/>
            <person name="Blankenship R."/>
            <person name="Zhao T."/>
            <person name="Touchman J."/>
            <person name="Sattley M."/>
        </authorList>
    </citation>
    <scope>NUCLEOTIDE SEQUENCE [LARGE SCALE GENOMIC DNA]</scope>
    <source>
        <strain evidence="3 4">ANT.BR</strain>
    </source>
</reference>
<dbReference type="SUPFAM" id="SSF50037">
    <property type="entry name" value="C-terminal domain of transcriptional repressors"/>
    <property type="match status" value="1"/>
</dbReference>
<dbReference type="InterPro" id="IPR053184">
    <property type="entry name" value="FeoA-like"/>
</dbReference>
<dbReference type="SMART" id="SM00899">
    <property type="entry name" value="FeoA"/>
    <property type="match status" value="1"/>
</dbReference>
<protein>
    <submittedName>
        <fullName evidence="3">Ferrous iron transporter regulatory protein C</fullName>
    </submittedName>
</protein>
<dbReference type="Pfam" id="PF04023">
    <property type="entry name" value="FeoA"/>
    <property type="match status" value="1"/>
</dbReference>
<name>A0A1Q8YCA6_9BURK</name>
<dbReference type="InterPro" id="IPR007167">
    <property type="entry name" value="Fe-transptr_FeoA-like"/>
</dbReference>
<dbReference type="PANTHER" id="PTHR43151:SF1">
    <property type="entry name" value="SSR2333 PROTEIN"/>
    <property type="match status" value="1"/>
</dbReference>
<keyword evidence="1" id="KW-0408">Iron</keyword>
<dbReference type="Gene3D" id="2.30.30.90">
    <property type="match status" value="1"/>
</dbReference>
<dbReference type="AlphaFoldDB" id="A0A1Q8YCA6"/>
<dbReference type="Proteomes" id="UP000185911">
    <property type="component" value="Unassembled WGS sequence"/>
</dbReference>
<feature type="domain" description="Ferrous iron transporter FeoA-like" evidence="2">
    <location>
        <begin position="43"/>
        <end position="113"/>
    </location>
</feature>
<organism evidence="3 4">
    <name type="scientific">Rhodoferax antarcticus ANT.BR</name>
    <dbReference type="NCBI Taxonomy" id="1111071"/>
    <lineage>
        <taxon>Bacteria</taxon>
        <taxon>Pseudomonadati</taxon>
        <taxon>Pseudomonadota</taxon>
        <taxon>Betaproteobacteria</taxon>
        <taxon>Burkholderiales</taxon>
        <taxon>Comamonadaceae</taxon>
        <taxon>Rhodoferax</taxon>
    </lineage>
</organism>
<accession>A0A1Q8YCA6</accession>
<proteinExistence type="predicted"/>
<keyword evidence="4" id="KW-1185">Reference proteome</keyword>
<evidence type="ECO:0000256" key="1">
    <source>
        <dbReference type="ARBA" id="ARBA00023004"/>
    </source>
</evidence>
<dbReference type="GO" id="GO:0046914">
    <property type="term" value="F:transition metal ion binding"/>
    <property type="evidence" value="ECO:0007669"/>
    <property type="project" value="InterPro"/>
</dbReference>